<dbReference type="EMBL" id="CP000482">
    <property type="protein sequence ID" value="ABK98842.1"/>
    <property type="molecule type" value="Genomic_DNA"/>
</dbReference>
<dbReference type="PROSITE" id="PS50111">
    <property type="entry name" value="CHEMOTAXIS_TRANSDUC_2"/>
    <property type="match status" value="1"/>
</dbReference>
<name>A1ANC2_PELPD</name>
<organism evidence="8 9">
    <name type="scientific">Pelobacter propionicus (strain DSM 2379 / NBRC 103807 / OttBd1)</name>
    <dbReference type="NCBI Taxonomy" id="338966"/>
    <lineage>
        <taxon>Bacteria</taxon>
        <taxon>Pseudomonadati</taxon>
        <taxon>Thermodesulfobacteriota</taxon>
        <taxon>Desulfuromonadia</taxon>
        <taxon>Desulfuromonadales</taxon>
        <taxon>Desulfuromonadaceae</taxon>
        <taxon>Pelobacter</taxon>
    </lineage>
</organism>
<feature type="transmembrane region" description="Helical" evidence="5">
    <location>
        <begin position="193"/>
        <end position="214"/>
    </location>
</feature>
<dbReference type="SMART" id="SM00283">
    <property type="entry name" value="MA"/>
    <property type="match status" value="1"/>
</dbReference>
<dbReference type="PROSITE" id="PS50885">
    <property type="entry name" value="HAMP"/>
    <property type="match status" value="1"/>
</dbReference>
<dbReference type="GO" id="GO:0016020">
    <property type="term" value="C:membrane"/>
    <property type="evidence" value="ECO:0007669"/>
    <property type="project" value="UniProtKB-SubCell"/>
</dbReference>
<reference evidence="8 9" key="1">
    <citation type="submission" date="2006-10" db="EMBL/GenBank/DDBJ databases">
        <title>Complete sequence of chromosome of Pelobacter propionicus DSM 2379.</title>
        <authorList>
            <consortium name="US DOE Joint Genome Institute"/>
            <person name="Copeland A."/>
            <person name="Lucas S."/>
            <person name="Lapidus A."/>
            <person name="Barry K."/>
            <person name="Detter J.C."/>
            <person name="Glavina del Rio T."/>
            <person name="Hammon N."/>
            <person name="Israni S."/>
            <person name="Dalin E."/>
            <person name="Tice H."/>
            <person name="Pitluck S."/>
            <person name="Saunders E."/>
            <person name="Brettin T."/>
            <person name="Bruce D."/>
            <person name="Han C."/>
            <person name="Tapia R."/>
            <person name="Schmutz J."/>
            <person name="Larimer F."/>
            <person name="Land M."/>
            <person name="Hauser L."/>
            <person name="Kyrpides N."/>
            <person name="Kim E."/>
            <person name="Lovley D."/>
            <person name="Richardson P."/>
        </authorList>
    </citation>
    <scope>NUCLEOTIDE SEQUENCE [LARGE SCALE GENOMIC DNA]</scope>
    <source>
        <strain evidence="9">DSM 2379 / NBRC 103807 / OttBd1</strain>
    </source>
</reference>
<gene>
    <name evidence="8" type="ordered locus">Ppro_1221</name>
</gene>
<keyword evidence="2 4" id="KW-0807">Transducer</keyword>
<dbReference type="RefSeq" id="WP_011735144.1">
    <property type="nucleotide sequence ID" value="NC_008609.1"/>
</dbReference>
<comment type="subcellular location">
    <subcellularLocation>
        <location evidence="1">Membrane</location>
    </subcellularLocation>
</comment>
<proteinExistence type="inferred from homology"/>
<dbReference type="STRING" id="338966.Ppro_1221"/>
<dbReference type="Pfam" id="PF00672">
    <property type="entry name" value="HAMP"/>
    <property type="match status" value="1"/>
</dbReference>
<keyword evidence="9" id="KW-1185">Reference proteome</keyword>
<feature type="domain" description="HAMP" evidence="7">
    <location>
        <begin position="215"/>
        <end position="267"/>
    </location>
</feature>
<evidence type="ECO:0000259" key="7">
    <source>
        <dbReference type="PROSITE" id="PS50885"/>
    </source>
</evidence>
<feature type="transmembrane region" description="Helical" evidence="5">
    <location>
        <begin position="6"/>
        <end position="28"/>
    </location>
</feature>
<keyword evidence="5" id="KW-0812">Transmembrane</keyword>
<dbReference type="PANTHER" id="PTHR32089">
    <property type="entry name" value="METHYL-ACCEPTING CHEMOTAXIS PROTEIN MCPB"/>
    <property type="match status" value="1"/>
</dbReference>
<dbReference type="Pfam" id="PF00015">
    <property type="entry name" value="MCPsignal"/>
    <property type="match status" value="1"/>
</dbReference>
<dbReference type="PANTHER" id="PTHR32089:SF112">
    <property type="entry name" value="LYSOZYME-LIKE PROTEIN-RELATED"/>
    <property type="match status" value="1"/>
</dbReference>
<dbReference type="InterPro" id="IPR003660">
    <property type="entry name" value="HAMP_dom"/>
</dbReference>
<dbReference type="Gene3D" id="1.10.287.950">
    <property type="entry name" value="Methyl-accepting chemotaxis protein"/>
    <property type="match status" value="1"/>
</dbReference>
<dbReference type="CDD" id="cd11386">
    <property type="entry name" value="MCP_signal"/>
    <property type="match status" value="1"/>
</dbReference>
<evidence type="ECO:0000256" key="1">
    <source>
        <dbReference type="ARBA" id="ARBA00004370"/>
    </source>
</evidence>
<evidence type="ECO:0000313" key="9">
    <source>
        <dbReference type="Proteomes" id="UP000006732"/>
    </source>
</evidence>
<keyword evidence="5" id="KW-1133">Transmembrane helix</keyword>
<accession>A1ANC2</accession>
<dbReference type="InterPro" id="IPR004089">
    <property type="entry name" value="MCPsignal_dom"/>
</dbReference>
<dbReference type="SUPFAM" id="SSF58104">
    <property type="entry name" value="Methyl-accepting chemotaxis protein (MCP) signaling domain"/>
    <property type="match status" value="1"/>
</dbReference>
<dbReference type="CDD" id="cd06225">
    <property type="entry name" value="HAMP"/>
    <property type="match status" value="1"/>
</dbReference>
<evidence type="ECO:0000256" key="2">
    <source>
        <dbReference type="ARBA" id="ARBA00023224"/>
    </source>
</evidence>
<dbReference type="FunFam" id="1.10.287.950:FF:000001">
    <property type="entry name" value="Methyl-accepting chemotaxis sensory transducer"/>
    <property type="match status" value="1"/>
</dbReference>
<evidence type="ECO:0000313" key="8">
    <source>
        <dbReference type="EMBL" id="ABK98842.1"/>
    </source>
</evidence>
<evidence type="ECO:0000256" key="3">
    <source>
        <dbReference type="ARBA" id="ARBA00029447"/>
    </source>
</evidence>
<evidence type="ECO:0000259" key="6">
    <source>
        <dbReference type="PROSITE" id="PS50111"/>
    </source>
</evidence>
<comment type="similarity">
    <text evidence="3">Belongs to the methyl-accepting chemotaxis (MCP) protein family.</text>
</comment>
<evidence type="ECO:0000256" key="4">
    <source>
        <dbReference type="PROSITE-ProRule" id="PRU00284"/>
    </source>
</evidence>
<keyword evidence="5" id="KW-0472">Membrane</keyword>
<dbReference type="GO" id="GO:0007165">
    <property type="term" value="P:signal transduction"/>
    <property type="evidence" value="ECO:0007669"/>
    <property type="project" value="UniProtKB-KW"/>
</dbReference>
<dbReference type="SMART" id="SM00304">
    <property type="entry name" value="HAMP"/>
    <property type="match status" value="1"/>
</dbReference>
<dbReference type="eggNOG" id="COG0840">
    <property type="taxonomic scope" value="Bacteria"/>
</dbReference>
<dbReference type="Proteomes" id="UP000006732">
    <property type="component" value="Chromosome"/>
</dbReference>
<dbReference type="GO" id="GO:0006935">
    <property type="term" value="P:chemotaxis"/>
    <property type="evidence" value="ECO:0007669"/>
    <property type="project" value="UniProtKB-ARBA"/>
</dbReference>
<evidence type="ECO:0000256" key="5">
    <source>
        <dbReference type="SAM" id="Phobius"/>
    </source>
</evidence>
<sequence>MTMFITIKAKLISTCAIILAGILAILVFTHVSINRIKIDGPVYHEIVRGKDLIADILPPPEYIIESYFVVLRAMVETDDSKLPGYHERLKKLRAEYDQRHDHWVRELPPGKGRTLLLEESYRPAVKFYNTVEGEFFPALRAHDRTRAEHLLRDVLSPSYEAHRSAIDQIVVLSNAANSETERRAAAMLRTSEIALTSMGMLLFVAILAVFYGIVRSINARLTQAVSVANTIASGDLSVDVRVGSEDETGQLLRAMKVMVDNLRNIINQVSGTSSLVALAADQLHATAERTAGNAEEIAGQAVTVATAGEEMSATSGDIAQNCQMAAEGAQHASASAQSGAEVVEKTVAVMGQIAARVQESAKTVESLGARSNQIGAIIGAIEDIADQTNLLALNAAIEAARAGEQGRGFAVVADEVRALAERTTRATHEIDEMIKAIQAETGAAVAAMEQGVDQVEAGTMEAARSGDALRDILEQINDVAMQVSQIATAAEEQTATTGEIAGNMQQITQVVRQTSHGAQESVTAAAHLSRNAGELQRLVQQFRL</sequence>
<dbReference type="AlphaFoldDB" id="A1ANC2"/>
<protein>
    <submittedName>
        <fullName evidence="8">Methyl-accepting chemotaxis sensory transducer</fullName>
    </submittedName>
</protein>
<feature type="domain" description="Methyl-accepting transducer" evidence="6">
    <location>
        <begin position="272"/>
        <end position="508"/>
    </location>
</feature>
<dbReference type="HOGENOM" id="CLU_000445_107_27_7"/>
<dbReference type="KEGG" id="ppd:Ppro_1221"/>